<name>A0A9N7YWG1_PLEPL</name>
<dbReference type="EMBL" id="CADEAL010003931">
    <property type="protein sequence ID" value="CAB1446961.1"/>
    <property type="molecule type" value="Genomic_DNA"/>
</dbReference>
<feature type="compositionally biased region" description="Acidic residues" evidence="1">
    <location>
        <begin position="87"/>
        <end position="100"/>
    </location>
</feature>
<comment type="caution">
    <text evidence="2">The sequence shown here is derived from an EMBL/GenBank/DDBJ whole genome shotgun (WGS) entry which is preliminary data.</text>
</comment>
<feature type="region of interest" description="Disordered" evidence="1">
    <location>
        <begin position="132"/>
        <end position="317"/>
    </location>
</feature>
<feature type="compositionally biased region" description="Polar residues" evidence="1">
    <location>
        <begin position="196"/>
        <end position="206"/>
    </location>
</feature>
<feature type="region of interest" description="Disordered" evidence="1">
    <location>
        <begin position="1"/>
        <end position="47"/>
    </location>
</feature>
<sequence length="334" mass="35526">MPRQNVSVAQALQPQDSQSSAIPVVPEQPTPSVADGEPIQQSRDPDLFSQAAVTLTPAISFVNGKQEITLEPQIPGEAEAKGSSTDSMEEPTEIPDDDIYDPDKTESGPAAPIATEGMSDVTVTSADLVPSVLPAEPQITKATEESKTTQGDKESTTVITASVQKEVDESGVTPNYVKSDSTVTQTQKAEDKLPVMSSTEPHTATSKAEIPEETHSTSASPAAADDIQSTLKSASTPSSDDADGSTPTSTTGVAESSSQDVEGGKATETQKEFPFSTRAPLVSSSSAPNEPTAKTEITPPRDHCGPNSTWNARRSRNINNPHYNIYREFWRRHY</sequence>
<dbReference type="AlphaFoldDB" id="A0A9N7YWG1"/>
<feature type="compositionally biased region" description="Basic and acidic residues" evidence="1">
    <location>
        <begin position="262"/>
        <end position="271"/>
    </location>
</feature>
<evidence type="ECO:0000313" key="2">
    <source>
        <dbReference type="EMBL" id="CAB1446961.1"/>
    </source>
</evidence>
<evidence type="ECO:0000313" key="3">
    <source>
        <dbReference type="Proteomes" id="UP001153269"/>
    </source>
</evidence>
<gene>
    <name evidence="2" type="ORF">PLEPLA_LOCUS34670</name>
</gene>
<feature type="compositionally biased region" description="Basic and acidic residues" evidence="1">
    <location>
        <begin position="142"/>
        <end position="155"/>
    </location>
</feature>
<dbReference type="Proteomes" id="UP001153269">
    <property type="component" value="Unassembled WGS sequence"/>
</dbReference>
<feature type="compositionally biased region" description="Polar residues" evidence="1">
    <location>
        <begin position="227"/>
        <end position="260"/>
    </location>
</feature>
<feature type="compositionally biased region" description="Polar residues" evidence="1">
    <location>
        <begin position="306"/>
        <end position="317"/>
    </location>
</feature>
<proteinExistence type="predicted"/>
<organism evidence="2 3">
    <name type="scientific">Pleuronectes platessa</name>
    <name type="common">European plaice</name>
    <dbReference type="NCBI Taxonomy" id="8262"/>
    <lineage>
        <taxon>Eukaryota</taxon>
        <taxon>Metazoa</taxon>
        <taxon>Chordata</taxon>
        <taxon>Craniata</taxon>
        <taxon>Vertebrata</taxon>
        <taxon>Euteleostomi</taxon>
        <taxon>Actinopterygii</taxon>
        <taxon>Neopterygii</taxon>
        <taxon>Teleostei</taxon>
        <taxon>Neoteleostei</taxon>
        <taxon>Acanthomorphata</taxon>
        <taxon>Carangaria</taxon>
        <taxon>Pleuronectiformes</taxon>
        <taxon>Pleuronectoidei</taxon>
        <taxon>Pleuronectidae</taxon>
        <taxon>Pleuronectes</taxon>
    </lineage>
</organism>
<accession>A0A9N7YWG1</accession>
<keyword evidence="3" id="KW-1185">Reference proteome</keyword>
<evidence type="ECO:0000256" key="1">
    <source>
        <dbReference type="SAM" id="MobiDB-lite"/>
    </source>
</evidence>
<feature type="compositionally biased region" description="Polar residues" evidence="1">
    <location>
        <begin position="172"/>
        <end position="187"/>
    </location>
</feature>
<reference evidence="2" key="1">
    <citation type="submission" date="2020-03" db="EMBL/GenBank/DDBJ databases">
        <authorList>
            <person name="Weist P."/>
        </authorList>
    </citation>
    <scope>NUCLEOTIDE SEQUENCE</scope>
</reference>
<protein>
    <submittedName>
        <fullName evidence="2">Uncharacterized protein</fullName>
    </submittedName>
</protein>
<feature type="compositionally biased region" description="Polar residues" evidence="1">
    <location>
        <begin position="1"/>
        <end position="21"/>
    </location>
</feature>
<feature type="region of interest" description="Disordered" evidence="1">
    <location>
        <begin position="63"/>
        <end position="119"/>
    </location>
</feature>